<feature type="domain" description="DUF7619" evidence="6">
    <location>
        <begin position="479"/>
        <end position="610"/>
    </location>
</feature>
<proteinExistence type="predicted"/>
<keyword evidence="8" id="KW-1185">Reference proteome</keyword>
<keyword evidence="2 4" id="KW-0732">Signal</keyword>
<reference evidence="7 8" key="1">
    <citation type="submission" date="2019-04" db="EMBL/GenBank/DDBJ databases">
        <title>Flavobacterium sp. GS03.</title>
        <authorList>
            <person name="Kim H."/>
        </authorList>
    </citation>
    <scope>NUCLEOTIDE SEQUENCE [LARGE SCALE GENOMIC DNA]</scope>
    <source>
        <strain evidence="7 8">GS03</strain>
    </source>
</reference>
<dbReference type="RefSeq" id="WP_136152519.1">
    <property type="nucleotide sequence ID" value="NZ_CP038810.1"/>
</dbReference>
<protein>
    <submittedName>
        <fullName evidence="7">Uncharacterized protein</fullName>
    </submittedName>
</protein>
<dbReference type="Gene3D" id="3.80.10.10">
    <property type="entry name" value="Ribonuclease Inhibitor"/>
    <property type="match status" value="1"/>
</dbReference>
<dbReference type="SUPFAM" id="SSF52058">
    <property type="entry name" value="L domain-like"/>
    <property type="match status" value="1"/>
</dbReference>
<dbReference type="PANTHER" id="PTHR47566">
    <property type="match status" value="1"/>
</dbReference>
<evidence type="ECO:0000259" key="6">
    <source>
        <dbReference type="Pfam" id="PF24595"/>
    </source>
</evidence>
<dbReference type="NCBIfam" id="TIGR04183">
    <property type="entry name" value="Por_Secre_tail"/>
    <property type="match status" value="1"/>
</dbReference>
<evidence type="ECO:0000256" key="2">
    <source>
        <dbReference type="ARBA" id="ARBA00022729"/>
    </source>
</evidence>
<evidence type="ECO:0000256" key="4">
    <source>
        <dbReference type="SAM" id="SignalP"/>
    </source>
</evidence>
<dbReference type="AlphaFoldDB" id="A0A4P7PUI8"/>
<dbReference type="Proteomes" id="UP000296862">
    <property type="component" value="Chromosome"/>
</dbReference>
<name>A0A4P7PUI8_9FLAO</name>
<sequence length="697" mass="76458">MKKLSTFLVLFLVGMTCQAQIINFPDANFKAKLLAASTSNQIGKDLAGNYIKIDANNNGEIEISEAQQISWLDVNNQNAAASVLISNVTGIENFTNLVRLNVAYNTITAINLAPFTNLQVFLCQSNQITSLDFTGLTSVTGITAWQNQLTSVNVNGLVNLTTAWFDTNQLTTVDFSSCINLNNVYCTSNQLVFMNIKNGKNEANVGLGSNPNLRYICADEGQLNNIQNLLDVFSMTNCNIGTYCSFTPGGNYYTIQGNGKFDYNTNGCDLLDIPYPYLKLNFSGVTTGSMFANTSGNYSIPVSAGTHAITPVLENPTYFTVSPASTAVTFPSASSPYTQDFCISANGIHNDVETWIYPLTRARAGFDARYKIVYKNKGNQMMSGTLTFGFDDDYMDFVSASPAPESINFSLLTWSYVNLFPFETREIEVTLNMNTPSESLPLNIGSVIKFESTIFPLAGDETQTDNSHRLQQVVVGSYDPNDKNCLEGNIVGVEKVGEYVHYMIRFENTGNYAAENVVVKDIIDTAKFDIATLVPLNGSHSFITKITNTNRVEFIFENINLPFDDANNDGYVVFKIKTKSTLVVGNTFSNSSSIYFDYNFPIVTNTATTTIAALGTQDFEFSSVFTLSPVPAKNVLTITTRQNVIISSVNIYNTLGQLVQVITNPNETIDVSGLKTGSYFIKIISDKGTASSKFIKE</sequence>
<dbReference type="OrthoDB" id="1110367at2"/>
<dbReference type="InterPro" id="IPR055353">
    <property type="entry name" value="DUF7619"/>
</dbReference>
<evidence type="ECO:0000259" key="5">
    <source>
        <dbReference type="Pfam" id="PF18962"/>
    </source>
</evidence>
<organism evidence="7 8">
    <name type="scientific">Flavobacterium sangjuense</name>
    <dbReference type="NCBI Taxonomy" id="2518177"/>
    <lineage>
        <taxon>Bacteria</taxon>
        <taxon>Pseudomonadati</taxon>
        <taxon>Bacteroidota</taxon>
        <taxon>Flavobacteriia</taxon>
        <taxon>Flavobacteriales</taxon>
        <taxon>Flavobacteriaceae</taxon>
        <taxon>Flavobacterium</taxon>
    </lineage>
</organism>
<keyword evidence="3" id="KW-0677">Repeat</keyword>
<dbReference type="PANTHER" id="PTHR47566:SF1">
    <property type="entry name" value="PROTEIN NUD1"/>
    <property type="match status" value="1"/>
</dbReference>
<accession>A0A4P7PUI8</accession>
<evidence type="ECO:0000256" key="3">
    <source>
        <dbReference type="ARBA" id="ARBA00022737"/>
    </source>
</evidence>
<dbReference type="Pfam" id="PF24595">
    <property type="entry name" value="DUF7619"/>
    <property type="match status" value="1"/>
</dbReference>
<dbReference type="InterPro" id="IPR052574">
    <property type="entry name" value="CDIRP"/>
</dbReference>
<dbReference type="InterPro" id="IPR026444">
    <property type="entry name" value="Secre_tail"/>
</dbReference>
<feature type="chain" id="PRO_5020570803" evidence="4">
    <location>
        <begin position="20"/>
        <end position="697"/>
    </location>
</feature>
<gene>
    <name evidence="7" type="ORF">GS03_02137</name>
</gene>
<feature type="signal peptide" evidence="4">
    <location>
        <begin position="1"/>
        <end position="19"/>
    </location>
</feature>
<keyword evidence="1" id="KW-0433">Leucine-rich repeat</keyword>
<dbReference type="KEGG" id="fsn:GS03_02137"/>
<dbReference type="InterPro" id="IPR032675">
    <property type="entry name" value="LRR_dom_sf"/>
</dbReference>
<dbReference type="EMBL" id="CP038810">
    <property type="protein sequence ID" value="QBZ98628.1"/>
    <property type="molecule type" value="Genomic_DNA"/>
</dbReference>
<dbReference type="GO" id="GO:0035591">
    <property type="term" value="F:signaling adaptor activity"/>
    <property type="evidence" value="ECO:0007669"/>
    <property type="project" value="TreeGrafter"/>
</dbReference>
<feature type="domain" description="Secretion system C-terminal sorting" evidence="5">
    <location>
        <begin position="629"/>
        <end position="695"/>
    </location>
</feature>
<evidence type="ECO:0000313" key="8">
    <source>
        <dbReference type="Proteomes" id="UP000296862"/>
    </source>
</evidence>
<evidence type="ECO:0000313" key="7">
    <source>
        <dbReference type="EMBL" id="QBZ98628.1"/>
    </source>
</evidence>
<evidence type="ECO:0000256" key="1">
    <source>
        <dbReference type="ARBA" id="ARBA00022614"/>
    </source>
</evidence>
<dbReference type="Pfam" id="PF18962">
    <property type="entry name" value="Por_Secre_tail"/>
    <property type="match status" value="1"/>
</dbReference>
<dbReference type="InterPro" id="IPR047589">
    <property type="entry name" value="DUF11_rpt"/>
</dbReference>
<dbReference type="NCBIfam" id="TIGR01451">
    <property type="entry name" value="B_ant_repeat"/>
    <property type="match status" value="1"/>
</dbReference>